<reference evidence="3" key="1">
    <citation type="submission" date="2021-02" db="EMBL/GenBank/DDBJ databases">
        <authorList>
            <person name="Dougan E. K."/>
            <person name="Rhodes N."/>
            <person name="Thang M."/>
            <person name="Chan C."/>
        </authorList>
    </citation>
    <scope>NUCLEOTIDE SEQUENCE</scope>
</reference>
<accession>A0A812MFQ0</accession>
<feature type="region of interest" description="Disordered" evidence="1">
    <location>
        <begin position="54"/>
        <end position="137"/>
    </location>
</feature>
<dbReference type="SUPFAM" id="SSF82895">
    <property type="entry name" value="TSP-1 type 1 repeat"/>
    <property type="match status" value="1"/>
</dbReference>
<proteinExistence type="predicted"/>
<evidence type="ECO:0000313" key="3">
    <source>
        <dbReference type="EMBL" id="CAE7257571.1"/>
    </source>
</evidence>
<feature type="compositionally biased region" description="Basic and acidic residues" evidence="1">
    <location>
        <begin position="257"/>
        <end position="267"/>
    </location>
</feature>
<dbReference type="InterPro" id="IPR036383">
    <property type="entry name" value="TSP1_rpt_sf"/>
</dbReference>
<evidence type="ECO:0000313" key="4">
    <source>
        <dbReference type="Proteomes" id="UP000604046"/>
    </source>
</evidence>
<feature type="compositionally biased region" description="Polar residues" evidence="1">
    <location>
        <begin position="90"/>
        <end position="120"/>
    </location>
</feature>
<dbReference type="EMBL" id="CAJNDS010001391">
    <property type="protein sequence ID" value="CAE7257571.1"/>
    <property type="molecule type" value="Genomic_DNA"/>
</dbReference>
<protein>
    <submittedName>
        <fullName evidence="3">Uncharacterized protein</fullName>
    </submittedName>
</protein>
<feature type="compositionally biased region" description="Low complexity" evidence="1">
    <location>
        <begin position="121"/>
        <end position="135"/>
    </location>
</feature>
<feature type="compositionally biased region" description="Low complexity" evidence="1">
    <location>
        <begin position="70"/>
        <end position="89"/>
    </location>
</feature>
<dbReference type="OrthoDB" id="10257656at2759"/>
<keyword evidence="4" id="KW-1185">Reference proteome</keyword>
<comment type="caution">
    <text evidence="3">The sequence shown here is derived from an EMBL/GenBank/DDBJ whole genome shotgun (WGS) entry which is preliminary data.</text>
</comment>
<sequence>MALPQFPLPCLLHFVPLFLAGIAFASGDSHLCLDALGGGVSFLQASKKLWAAPTSTSSLSTDSPANITNASSESSVAAPTSTSSLSTDSPANVTNASSQSSEAAPTATSSLSTESLGNVTNASSESNEGNVSNVSTDMKVPVDITEGVNFSEIEDFGGEVQSETPSAPYSETNSTQEAEPIPLIQPVKDAVPLPDLDAENLTGDLRDCIMGSWSEWSECRKAAKKGGSGLKGPHQIRQREIIQPWLPNGAPCGSQSEARECEVEHHP</sequence>
<feature type="signal peptide" evidence="2">
    <location>
        <begin position="1"/>
        <end position="27"/>
    </location>
</feature>
<dbReference type="Gene3D" id="2.20.100.10">
    <property type="entry name" value="Thrombospondin type-1 (TSP1) repeat"/>
    <property type="match status" value="1"/>
</dbReference>
<dbReference type="AlphaFoldDB" id="A0A812MFQ0"/>
<dbReference type="Proteomes" id="UP000604046">
    <property type="component" value="Unassembled WGS sequence"/>
</dbReference>
<feature type="region of interest" description="Disordered" evidence="1">
    <location>
        <begin position="245"/>
        <end position="267"/>
    </location>
</feature>
<keyword evidence="2" id="KW-0732">Signal</keyword>
<gene>
    <name evidence="3" type="ORF">SNAT2548_LOCUS13330</name>
</gene>
<evidence type="ECO:0000256" key="2">
    <source>
        <dbReference type="SAM" id="SignalP"/>
    </source>
</evidence>
<feature type="chain" id="PRO_5032990671" evidence="2">
    <location>
        <begin position="28"/>
        <end position="267"/>
    </location>
</feature>
<feature type="compositionally biased region" description="Low complexity" evidence="1">
    <location>
        <begin position="54"/>
        <end position="63"/>
    </location>
</feature>
<organism evidence="3 4">
    <name type="scientific">Symbiodinium natans</name>
    <dbReference type="NCBI Taxonomy" id="878477"/>
    <lineage>
        <taxon>Eukaryota</taxon>
        <taxon>Sar</taxon>
        <taxon>Alveolata</taxon>
        <taxon>Dinophyceae</taxon>
        <taxon>Suessiales</taxon>
        <taxon>Symbiodiniaceae</taxon>
        <taxon>Symbiodinium</taxon>
    </lineage>
</organism>
<evidence type="ECO:0000256" key="1">
    <source>
        <dbReference type="SAM" id="MobiDB-lite"/>
    </source>
</evidence>
<name>A0A812MFQ0_9DINO</name>